<dbReference type="RefSeq" id="WP_186840206.1">
    <property type="nucleotide sequence ID" value="NZ_JACOOZ010000003.1"/>
</dbReference>
<proteinExistence type="predicted"/>
<sequence length="63" mass="7347">MGNSTFFKLVCVDENDVFEYKVLEDVNKATLDEVHIFVEQNIHKHKNAKWLLLPCEVALKTKN</sequence>
<keyword evidence="2" id="KW-1185">Reference proteome</keyword>
<name>A0ABR7F3W0_9FIRM</name>
<gene>
    <name evidence="1" type="ORF">H8S00_05430</name>
</gene>
<comment type="caution">
    <text evidence="1">The sequence shown here is derived from an EMBL/GenBank/DDBJ whole genome shotgun (WGS) entry which is preliminary data.</text>
</comment>
<accession>A0ABR7F3W0</accession>
<protein>
    <submittedName>
        <fullName evidence="1">Uncharacterized protein</fullName>
    </submittedName>
</protein>
<evidence type="ECO:0000313" key="1">
    <source>
        <dbReference type="EMBL" id="MBC5667425.1"/>
    </source>
</evidence>
<dbReference type="EMBL" id="JACOOZ010000003">
    <property type="protein sequence ID" value="MBC5667425.1"/>
    <property type="molecule type" value="Genomic_DNA"/>
</dbReference>
<evidence type="ECO:0000313" key="2">
    <source>
        <dbReference type="Proteomes" id="UP000597877"/>
    </source>
</evidence>
<reference evidence="1 2" key="1">
    <citation type="submission" date="2020-08" db="EMBL/GenBank/DDBJ databases">
        <title>Genome public.</title>
        <authorList>
            <person name="Liu C."/>
            <person name="Sun Q."/>
        </authorList>
    </citation>
    <scope>NUCLEOTIDE SEQUENCE [LARGE SCALE GENOMIC DNA]</scope>
    <source>
        <strain evidence="1 2">BX4</strain>
    </source>
</reference>
<dbReference type="Proteomes" id="UP000597877">
    <property type="component" value="Unassembled WGS sequence"/>
</dbReference>
<organism evidence="1 2">
    <name type="scientific">Eubacterium segne</name>
    <dbReference type="NCBI Taxonomy" id="2763045"/>
    <lineage>
        <taxon>Bacteria</taxon>
        <taxon>Bacillati</taxon>
        <taxon>Bacillota</taxon>
        <taxon>Clostridia</taxon>
        <taxon>Eubacteriales</taxon>
        <taxon>Eubacteriaceae</taxon>
        <taxon>Eubacterium</taxon>
    </lineage>
</organism>